<keyword evidence="7" id="KW-1185">Reference proteome</keyword>
<evidence type="ECO:0000256" key="3">
    <source>
        <dbReference type="ARBA" id="ARBA00023163"/>
    </source>
</evidence>
<keyword evidence="3" id="KW-0804">Transcription</keyword>
<protein>
    <submittedName>
        <fullName evidence="6">AraC family transcriptional regulator</fullName>
    </submittedName>
</protein>
<evidence type="ECO:0000313" key="7">
    <source>
        <dbReference type="Proteomes" id="UP001157109"/>
    </source>
</evidence>
<gene>
    <name evidence="6" type="ORF">GCM10025862_37190</name>
</gene>
<feature type="region of interest" description="Disordered" evidence="4">
    <location>
        <begin position="1"/>
        <end position="24"/>
    </location>
</feature>
<evidence type="ECO:0000313" key="6">
    <source>
        <dbReference type="EMBL" id="GMA21698.1"/>
    </source>
</evidence>
<dbReference type="Proteomes" id="UP001157109">
    <property type="component" value="Unassembled WGS sequence"/>
</dbReference>
<evidence type="ECO:0000256" key="2">
    <source>
        <dbReference type="ARBA" id="ARBA00023125"/>
    </source>
</evidence>
<dbReference type="SUPFAM" id="SSF46689">
    <property type="entry name" value="Homeodomain-like"/>
    <property type="match status" value="2"/>
</dbReference>
<feature type="domain" description="HTH araC/xylS-type" evidence="5">
    <location>
        <begin position="201"/>
        <end position="297"/>
    </location>
</feature>
<dbReference type="EMBL" id="BSUJ01000001">
    <property type="protein sequence ID" value="GMA21698.1"/>
    <property type="molecule type" value="Genomic_DNA"/>
</dbReference>
<evidence type="ECO:0000256" key="1">
    <source>
        <dbReference type="ARBA" id="ARBA00023015"/>
    </source>
</evidence>
<dbReference type="PANTHER" id="PTHR46796:SF15">
    <property type="entry name" value="BLL1074 PROTEIN"/>
    <property type="match status" value="1"/>
</dbReference>
<keyword evidence="2" id="KW-0238">DNA-binding</keyword>
<name>A0ABQ6HVH7_9MICO</name>
<reference evidence="7" key="1">
    <citation type="journal article" date="2019" name="Int. J. Syst. Evol. Microbiol.">
        <title>The Global Catalogue of Microorganisms (GCM) 10K type strain sequencing project: providing services to taxonomists for standard genome sequencing and annotation.</title>
        <authorList>
            <consortium name="The Broad Institute Genomics Platform"/>
            <consortium name="The Broad Institute Genome Sequencing Center for Infectious Disease"/>
            <person name="Wu L."/>
            <person name="Ma J."/>
        </authorList>
    </citation>
    <scope>NUCLEOTIDE SEQUENCE [LARGE SCALE GENOMIC DNA]</scope>
    <source>
        <strain evidence="7">NBRC 105830</strain>
    </source>
</reference>
<dbReference type="InterPro" id="IPR050204">
    <property type="entry name" value="AraC_XylS_family_regulators"/>
</dbReference>
<sequence>MESEEGLALPPDAIDGRRRPGGLPPEVWTAPACGASLDPMQERRLHPGLAGLVHRVVGYDYRVDPRAVHHGVPGPGVTVIISFDEPLDLQWHGEPSTREQHWLLASGLHTRPVLIYTHGVQRGVQLDLTPAGCRALLGVPAAAIARGLAPHAELPRGVTPELHERLWASTWHERFRLLEEHLLALRADAGDAGGEVPADLARAWRLLERHHGRLGVAELAREVGWSRRHLSTRFAAEFGMTPQDVRRLHRFGAAIALARTGRAWADVASAAGYADQAHLSRDFHELSGQTPTQWRREVFPILQDEPA</sequence>
<dbReference type="InterPro" id="IPR018060">
    <property type="entry name" value="HTH_AraC"/>
</dbReference>
<accession>A0ABQ6HVH7</accession>
<keyword evidence="1" id="KW-0805">Transcription regulation</keyword>
<dbReference type="PROSITE" id="PS01124">
    <property type="entry name" value="HTH_ARAC_FAMILY_2"/>
    <property type="match status" value="1"/>
</dbReference>
<evidence type="ECO:0000259" key="5">
    <source>
        <dbReference type="PROSITE" id="PS01124"/>
    </source>
</evidence>
<organism evidence="6 7">
    <name type="scientific">Arsenicicoccus piscis</name>
    <dbReference type="NCBI Taxonomy" id="673954"/>
    <lineage>
        <taxon>Bacteria</taxon>
        <taxon>Bacillati</taxon>
        <taxon>Actinomycetota</taxon>
        <taxon>Actinomycetes</taxon>
        <taxon>Micrococcales</taxon>
        <taxon>Intrasporangiaceae</taxon>
        <taxon>Arsenicicoccus</taxon>
    </lineage>
</organism>
<dbReference type="Gene3D" id="1.10.10.60">
    <property type="entry name" value="Homeodomain-like"/>
    <property type="match status" value="1"/>
</dbReference>
<dbReference type="SMART" id="SM00342">
    <property type="entry name" value="HTH_ARAC"/>
    <property type="match status" value="1"/>
</dbReference>
<dbReference type="PANTHER" id="PTHR46796">
    <property type="entry name" value="HTH-TYPE TRANSCRIPTIONAL ACTIVATOR RHAS-RELATED"/>
    <property type="match status" value="1"/>
</dbReference>
<comment type="caution">
    <text evidence="6">The sequence shown here is derived from an EMBL/GenBank/DDBJ whole genome shotgun (WGS) entry which is preliminary data.</text>
</comment>
<proteinExistence type="predicted"/>
<evidence type="ECO:0000256" key="4">
    <source>
        <dbReference type="SAM" id="MobiDB-lite"/>
    </source>
</evidence>
<dbReference type="InterPro" id="IPR009057">
    <property type="entry name" value="Homeodomain-like_sf"/>
</dbReference>
<dbReference type="Pfam" id="PF12833">
    <property type="entry name" value="HTH_18"/>
    <property type="match status" value="1"/>
</dbReference>